<accession>A0A1V9Y4C1</accession>
<dbReference type="Pfam" id="PF00664">
    <property type="entry name" value="ABC_membrane"/>
    <property type="match status" value="1"/>
</dbReference>
<dbReference type="Gene3D" id="3.40.50.300">
    <property type="entry name" value="P-loop containing nucleotide triphosphate hydrolases"/>
    <property type="match status" value="1"/>
</dbReference>
<comment type="subcellular location">
    <subcellularLocation>
        <location evidence="1">Membrane</location>
        <topology evidence="1">Multi-pass membrane protein</topology>
    </subcellularLocation>
</comment>
<feature type="transmembrane region" description="Helical" evidence="11">
    <location>
        <begin position="1325"/>
        <end position="1346"/>
    </location>
</feature>
<evidence type="ECO:0000256" key="6">
    <source>
        <dbReference type="ARBA" id="ARBA00022840"/>
    </source>
</evidence>
<feature type="transmembrane region" description="Helical" evidence="11">
    <location>
        <begin position="1460"/>
        <end position="1481"/>
    </location>
</feature>
<dbReference type="SMART" id="SM00248">
    <property type="entry name" value="ANK"/>
    <property type="match status" value="14"/>
</dbReference>
<name>A0A1V9Y4C1_9STRA</name>
<evidence type="ECO:0000256" key="11">
    <source>
        <dbReference type="SAM" id="Phobius"/>
    </source>
</evidence>
<gene>
    <name evidence="14" type="ORF">THRCLA_11989</name>
</gene>
<dbReference type="GO" id="GO:0005524">
    <property type="term" value="F:ATP binding"/>
    <property type="evidence" value="ECO:0007669"/>
    <property type="project" value="UniProtKB-KW"/>
</dbReference>
<dbReference type="CDD" id="cd18580">
    <property type="entry name" value="ABC_6TM_ABCC_D2"/>
    <property type="match status" value="1"/>
</dbReference>
<feature type="repeat" description="ANK" evidence="10">
    <location>
        <begin position="476"/>
        <end position="508"/>
    </location>
</feature>
<evidence type="ECO:0000256" key="9">
    <source>
        <dbReference type="ARBA" id="ARBA00023136"/>
    </source>
</evidence>
<feature type="transmembrane region" description="Helical" evidence="11">
    <location>
        <begin position="103"/>
        <end position="120"/>
    </location>
</feature>
<keyword evidence="9 11" id="KW-0472">Membrane</keyword>
<protein>
    <submittedName>
        <fullName evidence="14">ATP-binding Cassette (ABC) Superfamily</fullName>
    </submittedName>
</protein>
<dbReference type="InterPro" id="IPR011527">
    <property type="entry name" value="ABC1_TM_dom"/>
</dbReference>
<dbReference type="InterPro" id="IPR002110">
    <property type="entry name" value="Ankyrin_rpt"/>
</dbReference>
<feature type="repeat" description="ANK" evidence="10">
    <location>
        <begin position="641"/>
        <end position="673"/>
    </location>
</feature>
<dbReference type="InterPro" id="IPR005821">
    <property type="entry name" value="Ion_trans_dom"/>
</dbReference>
<feature type="transmembrane region" description="Helical" evidence="11">
    <location>
        <begin position="1493"/>
        <end position="1521"/>
    </location>
</feature>
<dbReference type="GO" id="GO:0140359">
    <property type="term" value="F:ABC-type transporter activity"/>
    <property type="evidence" value="ECO:0007669"/>
    <property type="project" value="InterPro"/>
</dbReference>
<dbReference type="InterPro" id="IPR051165">
    <property type="entry name" value="Multifunctional_ANK_Repeat"/>
</dbReference>
<feature type="domain" description="ABC transporter" evidence="12">
    <location>
        <begin position="193"/>
        <end position="427"/>
    </location>
</feature>
<sequence>MISVLLVCAVSSPFILILFVPLAIVFYKIQVFYNKTSNELKRLDSVTRSPVLNLINETFHGLTTIRVFRSTQAFATKHSEALDHTQGFFLLYRVASRWMQMRLDWISSFIIAGVAILTVVTKDSIGVVAAGLALTYASQLSSTLSNFTSTYANVETIMTSVERLDEFNSLPTEGGSIQPSFTPPSSWPMQGMIQFRNFSMRYRPHLTYALKNVSFTIQSGQKVGICGRTGSGKSSLMMALFRMVEGCAGHISIDGIDISTVDVQLMRSRLTIIPQDPVLFSGSVRFNIDPSNEASDDMIWQVLKQVHLADTISAFGNGLEYVIGEKGSNFSIGQRQLFCIARALLRKSRVVLLDEATANIDLESDRLIQQTIKEGFGGVTLLLIAHRLDTIIDSDTIILMSSGEVQETGSPSELLSDESSGFAQLAKHIHFEGLNDCLVHFRLTMSSINALARRGNVLEIQRRLAQGELVDAIDETGDTALIQAAANGHHDVVQVLLEHHASTEGLREDRPSALLRATQKGSVTSVRLLASHHANLEAIFPDGKTALVYAAQHGLSLIVEVLLEFHVNTEAIDDTGSTALMYATENGNAKIVSMLLHAKAHPNVYNYARNTPLLCASINGYADVLKALLEFDVDLEIYNDDGWSALMYASAMGHYDCVKLLIEKKAKVQTTSSNGSTALLVACKKGFHEIVLLLLQNKAPVDALFRTGGLTSLMIAASQGYLSIIQLLLQFNANYLLRNQDGKTALDLATEKNHGSCRALLLLREQHPFHYYAKVGHLKPLLQLLHHNTDIDERDALGKTALMYAASNNQVDIVNYLLEQQAGVDICDNNGVDALSVAVGDCRQLLEREVLYRLVKSGDINTFRDILAENPNMDIEQRNSKGTTLLMVAAQYGQADILKLLLDQNADLDAEETDGSTAFFYATDGGHKVCRAYLDKERSFRERFPLLYHARCGNVAEATKVLDTDCDPDERDDDGWTALMYAASLGHTAMIQLLLDRDAQIGGTDKGGKTAFMVARDKAVFVKLILEKNATELRFNELMFKGAIECDPKLGKEILNAFVIESGRYSLEFRDLDRIYGRESIQQSALYSILNLEADDEAEEAVKQHCLQHVLMRRVLQLKWEFFAQRMYIEQFLMYVLLLASCVLSGCLYQLDDAQTATPPPVFTDISNVIWRRNKTSSSNTTIRELLTFASSPSGNSTTSNQTTTDNNTFDPNGFRIGIALWSVLCVYVIVGYFIAHYGLKPKRLWTLARWCRDGTWSRMFKFICCGEYIGLNWNEHIPDFPKWQRHAKHVLFMHSVFWSILFSIPIVVYILSLQEDTIRTYKNWYQAINNLVLWSIAVYFVRWEVKELMGYGFRKYFTSAVNTIQMTVYLLIVIIYVPMQLGLSEVNIVREYQLCLIGFICLALWILFLQQLEVHPTTGYLLPMMRRLLQDSLRFSILYGVFQAGLTCAYYILLQGNDGYESFTSTFVTVFFVLFGQIQTDPIDSLSDTQPVLYVFAMLLLMFHMAIAIVLLLNVLIAMMNNTLDEGLEKARMEALASYANCILRLELSLRPTERAEMIYVIKPKFLTH</sequence>
<feature type="repeat" description="ANK" evidence="10">
    <location>
        <begin position="708"/>
        <end position="740"/>
    </location>
</feature>
<feature type="repeat" description="ANK" evidence="10">
    <location>
        <begin position="674"/>
        <end position="706"/>
    </location>
</feature>
<evidence type="ECO:0000256" key="5">
    <source>
        <dbReference type="ARBA" id="ARBA00022741"/>
    </source>
</evidence>
<keyword evidence="6 14" id="KW-0067">ATP-binding</keyword>
<dbReference type="InterPro" id="IPR044726">
    <property type="entry name" value="ABCC_6TM_D2"/>
</dbReference>
<feature type="repeat" description="ANK" evidence="10">
    <location>
        <begin position="797"/>
        <end position="829"/>
    </location>
</feature>
<dbReference type="SMART" id="SM00382">
    <property type="entry name" value="AAA"/>
    <property type="match status" value="1"/>
</dbReference>
<feature type="non-terminal residue" evidence="14">
    <location>
        <position position="1570"/>
    </location>
</feature>
<evidence type="ECO:0000256" key="2">
    <source>
        <dbReference type="ARBA" id="ARBA00022448"/>
    </source>
</evidence>
<dbReference type="Proteomes" id="UP000243217">
    <property type="component" value="Unassembled WGS sequence"/>
</dbReference>
<keyword evidence="4" id="KW-0677">Repeat</keyword>
<dbReference type="PANTHER" id="PTHR24123">
    <property type="entry name" value="ANKYRIN REPEAT-CONTAINING"/>
    <property type="match status" value="1"/>
</dbReference>
<dbReference type="OrthoDB" id="20872at2759"/>
<dbReference type="SUPFAM" id="SSF48403">
    <property type="entry name" value="Ankyrin repeat"/>
    <property type="match status" value="2"/>
</dbReference>
<dbReference type="FunFam" id="3.40.50.300:FF:000163">
    <property type="entry name" value="Multidrug resistance-associated protein member 4"/>
    <property type="match status" value="1"/>
</dbReference>
<feature type="repeat" description="ANK" evidence="10">
    <location>
        <begin position="608"/>
        <end position="640"/>
    </location>
</feature>
<keyword evidence="5" id="KW-0547">Nucleotide-binding</keyword>
<keyword evidence="2" id="KW-0813">Transport</keyword>
<dbReference type="PROSITE" id="PS50297">
    <property type="entry name" value="ANK_REP_REGION"/>
    <property type="match status" value="8"/>
</dbReference>
<dbReference type="InterPro" id="IPR003439">
    <property type="entry name" value="ABC_transporter-like_ATP-bd"/>
</dbReference>
<dbReference type="PROSITE" id="PS50088">
    <property type="entry name" value="ANK_REPEAT"/>
    <property type="match status" value="10"/>
</dbReference>
<dbReference type="InterPro" id="IPR003593">
    <property type="entry name" value="AAA+_ATPase"/>
</dbReference>
<feature type="transmembrane region" description="Helical" evidence="11">
    <location>
        <begin position="6"/>
        <end position="27"/>
    </location>
</feature>
<dbReference type="EMBL" id="JNBS01005191">
    <property type="protein sequence ID" value="OQR80565.1"/>
    <property type="molecule type" value="Genomic_DNA"/>
</dbReference>
<comment type="caution">
    <text evidence="14">The sequence shown here is derived from an EMBL/GenBank/DDBJ whole genome shotgun (WGS) entry which is preliminary data.</text>
</comment>
<evidence type="ECO:0000256" key="4">
    <source>
        <dbReference type="ARBA" id="ARBA00022737"/>
    </source>
</evidence>
<evidence type="ECO:0000256" key="10">
    <source>
        <dbReference type="PROSITE-ProRule" id="PRU00023"/>
    </source>
</evidence>
<keyword evidence="15" id="KW-1185">Reference proteome</keyword>
<dbReference type="Pfam" id="PF00520">
    <property type="entry name" value="Ion_trans"/>
    <property type="match status" value="1"/>
</dbReference>
<dbReference type="InterPro" id="IPR036770">
    <property type="entry name" value="Ankyrin_rpt-contain_sf"/>
</dbReference>
<feature type="repeat" description="ANK" evidence="10">
    <location>
        <begin position="575"/>
        <end position="607"/>
    </location>
</feature>
<reference evidence="14 15" key="1">
    <citation type="journal article" date="2014" name="Genome Biol. Evol.">
        <title>The secreted proteins of Achlya hypogyna and Thraustotheca clavata identify the ancestral oomycete secretome and reveal gene acquisitions by horizontal gene transfer.</title>
        <authorList>
            <person name="Misner I."/>
            <person name="Blouin N."/>
            <person name="Leonard G."/>
            <person name="Richards T.A."/>
            <person name="Lane C.E."/>
        </authorList>
    </citation>
    <scope>NUCLEOTIDE SEQUENCE [LARGE SCALE GENOMIC DNA]</scope>
    <source>
        <strain evidence="14 15">ATCC 34112</strain>
    </source>
</reference>
<dbReference type="PROSITE" id="PS50929">
    <property type="entry name" value="ABC_TM1F"/>
    <property type="match status" value="1"/>
</dbReference>
<dbReference type="InterPro" id="IPR027417">
    <property type="entry name" value="P-loop_NTPase"/>
</dbReference>
<keyword evidence="7 11" id="KW-1133">Transmembrane helix</keyword>
<evidence type="ECO:0000256" key="7">
    <source>
        <dbReference type="ARBA" id="ARBA00022989"/>
    </source>
</evidence>
<evidence type="ECO:0000313" key="15">
    <source>
        <dbReference type="Proteomes" id="UP000243217"/>
    </source>
</evidence>
<feature type="repeat" description="ANK" evidence="10">
    <location>
        <begin position="974"/>
        <end position="1006"/>
    </location>
</feature>
<feature type="repeat" description="ANK" evidence="10">
    <location>
        <begin position="542"/>
        <end position="574"/>
    </location>
</feature>
<feature type="transmembrane region" description="Helical" evidence="11">
    <location>
        <begin position="1434"/>
        <end position="1454"/>
    </location>
</feature>
<dbReference type="STRING" id="74557.A0A1V9Y4C1"/>
<dbReference type="GO" id="GO:0016020">
    <property type="term" value="C:membrane"/>
    <property type="evidence" value="ECO:0007669"/>
    <property type="project" value="UniProtKB-SubCell"/>
</dbReference>
<organism evidence="14 15">
    <name type="scientific">Thraustotheca clavata</name>
    <dbReference type="NCBI Taxonomy" id="74557"/>
    <lineage>
        <taxon>Eukaryota</taxon>
        <taxon>Sar</taxon>
        <taxon>Stramenopiles</taxon>
        <taxon>Oomycota</taxon>
        <taxon>Saprolegniomycetes</taxon>
        <taxon>Saprolegniales</taxon>
        <taxon>Achlyaceae</taxon>
        <taxon>Thraustotheca</taxon>
    </lineage>
</organism>
<evidence type="ECO:0000256" key="1">
    <source>
        <dbReference type="ARBA" id="ARBA00004141"/>
    </source>
</evidence>
<feature type="domain" description="ABC transmembrane type-1" evidence="13">
    <location>
        <begin position="1"/>
        <end position="156"/>
    </location>
</feature>
<dbReference type="SUPFAM" id="SSF90123">
    <property type="entry name" value="ABC transporter transmembrane region"/>
    <property type="match status" value="1"/>
</dbReference>
<dbReference type="PANTHER" id="PTHR24123:SF33">
    <property type="entry name" value="PROTEIN HOS4"/>
    <property type="match status" value="1"/>
</dbReference>
<dbReference type="Pfam" id="PF00023">
    <property type="entry name" value="Ank"/>
    <property type="match status" value="1"/>
</dbReference>
<dbReference type="Gene3D" id="1.20.1560.10">
    <property type="entry name" value="ABC transporter type 1, transmembrane domain"/>
    <property type="match status" value="1"/>
</dbReference>
<evidence type="ECO:0000313" key="14">
    <source>
        <dbReference type="EMBL" id="OQR80565.1"/>
    </source>
</evidence>
<dbReference type="GO" id="GO:0005216">
    <property type="term" value="F:monoatomic ion channel activity"/>
    <property type="evidence" value="ECO:0007669"/>
    <property type="project" value="InterPro"/>
</dbReference>
<feature type="transmembrane region" description="Helical" evidence="11">
    <location>
        <begin position="1291"/>
        <end position="1313"/>
    </location>
</feature>
<dbReference type="CDD" id="cd03244">
    <property type="entry name" value="ABCC_MRP_domain2"/>
    <property type="match status" value="1"/>
</dbReference>
<feature type="transmembrane region" description="Helical" evidence="11">
    <location>
        <begin position="1392"/>
        <end position="1413"/>
    </location>
</feature>
<dbReference type="PROSITE" id="PS50893">
    <property type="entry name" value="ABC_TRANSPORTER_2"/>
    <property type="match status" value="1"/>
</dbReference>
<evidence type="ECO:0000256" key="3">
    <source>
        <dbReference type="ARBA" id="ARBA00022692"/>
    </source>
</evidence>
<dbReference type="InterPro" id="IPR036640">
    <property type="entry name" value="ABC1_TM_sf"/>
</dbReference>
<evidence type="ECO:0000259" key="13">
    <source>
        <dbReference type="PROSITE" id="PS50929"/>
    </source>
</evidence>
<keyword evidence="8 10" id="KW-0040">ANK repeat</keyword>
<feature type="transmembrane region" description="Helical" evidence="11">
    <location>
        <begin position="1132"/>
        <end position="1151"/>
    </location>
</feature>
<evidence type="ECO:0000256" key="8">
    <source>
        <dbReference type="ARBA" id="ARBA00023043"/>
    </source>
</evidence>
<feature type="transmembrane region" description="Helical" evidence="11">
    <location>
        <begin position="1219"/>
        <end position="1240"/>
    </location>
</feature>
<feature type="transmembrane region" description="Helical" evidence="11">
    <location>
        <begin position="1358"/>
        <end position="1380"/>
    </location>
</feature>
<proteinExistence type="predicted"/>
<dbReference type="GO" id="GO:0016887">
    <property type="term" value="F:ATP hydrolysis activity"/>
    <property type="evidence" value="ECO:0007669"/>
    <property type="project" value="InterPro"/>
</dbReference>
<dbReference type="Gene3D" id="1.25.40.20">
    <property type="entry name" value="Ankyrin repeat-containing domain"/>
    <property type="match status" value="6"/>
</dbReference>
<keyword evidence="3 11" id="KW-0812">Transmembrane</keyword>
<dbReference type="SUPFAM" id="SSF52540">
    <property type="entry name" value="P-loop containing nucleoside triphosphate hydrolases"/>
    <property type="match status" value="1"/>
</dbReference>
<dbReference type="Pfam" id="PF00005">
    <property type="entry name" value="ABC_tran"/>
    <property type="match status" value="1"/>
</dbReference>
<evidence type="ECO:0000259" key="12">
    <source>
        <dbReference type="PROSITE" id="PS50893"/>
    </source>
</evidence>
<feature type="repeat" description="ANK" evidence="10">
    <location>
        <begin position="881"/>
        <end position="913"/>
    </location>
</feature>
<dbReference type="Pfam" id="PF12796">
    <property type="entry name" value="Ank_2"/>
    <property type="match status" value="6"/>
</dbReference>